<evidence type="ECO:0000313" key="10">
    <source>
        <dbReference type="Proteomes" id="UP000290106"/>
    </source>
</evidence>
<dbReference type="OrthoDB" id="9798064at2"/>
<evidence type="ECO:0000256" key="6">
    <source>
        <dbReference type="ARBA" id="ARBA00022989"/>
    </source>
</evidence>
<keyword evidence="7 8" id="KW-0472">Membrane</keyword>
<dbReference type="InterPro" id="IPR038770">
    <property type="entry name" value="Na+/solute_symporter_sf"/>
</dbReference>
<dbReference type="Gene3D" id="1.20.1530.20">
    <property type="match status" value="1"/>
</dbReference>
<keyword evidence="3" id="KW-0813">Transport</keyword>
<feature type="transmembrane region" description="Helical" evidence="8">
    <location>
        <begin position="190"/>
        <end position="208"/>
    </location>
</feature>
<dbReference type="Proteomes" id="UP000290106">
    <property type="component" value="Unassembled WGS sequence"/>
</dbReference>
<evidence type="ECO:0000256" key="7">
    <source>
        <dbReference type="ARBA" id="ARBA00023136"/>
    </source>
</evidence>
<keyword evidence="5 8" id="KW-0812">Transmembrane</keyword>
<gene>
    <name evidence="9" type="ORF">ETP43_12575</name>
</gene>
<keyword evidence="4" id="KW-1003">Cell membrane</keyword>
<feature type="transmembrane region" description="Helical" evidence="8">
    <location>
        <begin position="66"/>
        <end position="87"/>
    </location>
</feature>
<evidence type="ECO:0000256" key="2">
    <source>
        <dbReference type="ARBA" id="ARBA00010145"/>
    </source>
</evidence>
<name>A0A4V1NS43_9FIRM</name>
<comment type="caution">
    <text evidence="9">The sequence shown here is derived from an EMBL/GenBank/DDBJ whole genome shotgun (WGS) entry which is preliminary data.</text>
</comment>
<dbReference type="PANTHER" id="PTHR36838">
    <property type="entry name" value="AUXIN EFFLUX CARRIER FAMILY PROTEIN"/>
    <property type="match status" value="1"/>
</dbReference>
<comment type="subcellular location">
    <subcellularLocation>
        <location evidence="1">Cell membrane</location>
        <topology evidence="1">Multi-pass membrane protein</topology>
    </subcellularLocation>
</comment>
<dbReference type="PANTHER" id="PTHR36838:SF1">
    <property type="entry name" value="SLR1864 PROTEIN"/>
    <property type="match status" value="1"/>
</dbReference>
<accession>A0A4V1NS43</accession>
<comment type="similarity">
    <text evidence="2">Belongs to the auxin efflux carrier (TC 2.A.69) family.</text>
</comment>
<dbReference type="RefSeq" id="WP_022400038.1">
    <property type="nucleotide sequence ID" value="NZ_DAWBJR010000053.1"/>
</dbReference>
<reference evidence="9 10" key="1">
    <citation type="submission" date="2019-01" db="EMBL/GenBank/DDBJ databases">
        <title>Blautia sp. nov. KGMB01111 isolated human feces.</title>
        <authorList>
            <person name="Park J.-E."/>
            <person name="Kim J.-S."/>
            <person name="Park S.-H."/>
        </authorList>
    </citation>
    <scope>NUCLEOTIDE SEQUENCE [LARGE SCALE GENOMIC DNA]</scope>
    <source>
        <strain evidence="9 10">KGMB01111</strain>
    </source>
</reference>
<dbReference type="GO" id="GO:0005886">
    <property type="term" value="C:plasma membrane"/>
    <property type="evidence" value="ECO:0007669"/>
    <property type="project" value="UniProtKB-SubCell"/>
</dbReference>
<organism evidence="9 10">
    <name type="scientific">Blautia faecicola</name>
    <dbReference type="NCBI Taxonomy" id="2509240"/>
    <lineage>
        <taxon>Bacteria</taxon>
        <taxon>Bacillati</taxon>
        <taxon>Bacillota</taxon>
        <taxon>Clostridia</taxon>
        <taxon>Lachnospirales</taxon>
        <taxon>Lachnospiraceae</taxon>
        <taxon>Blautia</taxon>
    </lineage>
</organism>
<sequence length="307" mass="33886">MIALLLMQQIAVLFLIMGLGFLIVKLGIVETEDSRVLSMVTIYLVLPCVTIHAFQIEYSTKIRNGFLLAVVAAILIHVILFIVCGILRKLLNMDEVETASLIYSNAGNLILPLVTSILGEEWVIYASGFLCVQTIIVWTHGQSLMQGQRQVNWKKIVQNINLIAILVGLVFFLCNIHLPKILDSMTSSLAGMIGPISMVMIGMLLAGVDWKQVFGKRRIYGIVFLKMIVVPGIITLCLKLAAPLIPMENAKTILLISLLAVIAPTAVTITQMAQLYKRDAAYASSINVFTTLVCIVTMPLMVMLYMM</sequence>
<evidence type="ECO:0000256" key="3">
    <source>
        <dbReference type="ARBA" id="ARBA00022448"/>
    </source>
</evidence>
<feature type="transmembrane region" description="Helical" evidence="8">
    <location>
        <begin position="253"/>
        <end position="273"/>
    </location>
</feature>
<feature type="transmembrane region" description="Helical" evidence="8">
    <location>
        <begin position="285"/>
        <end position="306"/>
    </location>
</feature>
<evidence type="ECO:0000256" key="8">
    <source>
        <dbReference type="SAM" id="Phobius"/>
    </source>
</evidence>
<feature type="transmembrane region" description="Helical" evidence="8">
    <location>
        <begin position="6"/>
        <end position="24"/>
    </location>
</feature>
<keyword evidence="6 8" id="KW-1133">Transmembrane helix</keyword>
<dbReference type="AlphaFoldDB" id="A0A4V1NS43"/>
<proteinExistence type="inferred from homology"/>
<evidence type="ECO:0000313" key="9">
    <source>
        <dbReference type="EMBL" id="RXS75955.1"/>
    </source>
</evidence>
<feature type="transmembrane region" description="Helical" evidence="8">
    <location>
        <begin position="99"/>
        <end position="116"/>
    </location>
</feature>
<feature type="transmembrane region" description="Helical" evidence="8">
    <location>
        <begin position="160"/>
        <end position="178"/>
    </location>
</feature>
<protein>
    <submittedName>
        <fullName evidence="9">AEC family transporter</fullName>
    </submittedName>
</protein>
<dbReference type="InterPro" id="IPR004776">
    <property type="entry name" value="Mem_transp_PIN-like"/>
</dbReference>
<dbReference type="EMBL" id="SDKC01000001">
    <property type="protein sequence ID" value="RXS75955.1"/>
    <property type="molecule type" value="Genomic_DNA"/>
</dbReference>
<feature type="transmembrane region" description="Helical" evidence="8">
    <location>
        <begin position="36"/>
        <end position="54"/>
    </location>
</feature>
<dbReference type="GO" id="GO:0055085">
    <property type="term" value="P:transmembrane transport"/>
    <property type="evidence" value="ECO:0007669"/>
    <property type="project" value="InterPro"/>
</dbReference>
<feature type="transmembrane region" description="Helical" evidence="8">
    <location>
        <begin position="122"/>
        <end position="139"/>
    </location>
</feature>
<evidence type="ECO:0000256" key="5">
    <source>
        <dbReference type="ARBA" id="ARBA00022692"/>
    </source>
</evidence>
<evidence type="ECO:0000256" key="1">
    <source>
        <dbReference type="ARBA" id="ARBA00004651"/>
    </source>
</evidence>
<feature type="transmembrane region" description="Helical" evidence="8">
    <location>
        <begin position="220"/>
        <end position="241"/>
    </location>
</feature>
<evidence type="ECO:0000256" key="4">
    <source>
        <dbReference type="ARBA" id="ARBA00022475"/>
    </source>
</evidence>
<dbReference type="Pfam" id="PF03547">
    <property type="entry name" value="Mem_trans"/>
    <property type="match status" value="2"/>
</dbReference>
<keyword evidence="10" id="KW-1185">Reference proteome</keyword>